<dbReference type="PROSITE" id="PS50102">
    <property type="entry name" value="RRM"/>
    <property type="match status" value="2"/>
</dbReference>
<evidence type="ECO:0000256" key="1">
    <source>
        <dbReference type="ARBA" id="ARBA00004123"/>
    </source>
</evidence>
<evidence type="ECO:0000313" key="9">
    <source>
        <dbReference type="EMBL" id="KND00384.1"/>
    </source>
</evidence>
<dbReference type="Proteomes" id="UP000053201">
    <property type="component" value="Unassembled WGS sequence"/>
</dbReference>
<organism evidence="9 10">
    <name type="scientific">Spizellomyces punctatus (strain DAOM BR117)</name>
    <dbReference type="NCBI Taxonomy" id="645134"/>
    <lineage>
        <taxon>Eukaryota</taxon>
        <taxon>Fungi</taxon>
        <taxon>Fungi incertae sedis</taxon>
        <taxon>Chytridiomycota</taxon>
        <taxon>Chytridiomycota incertae sedis</taxon>
        <taxon>Chytridiomycetes</taxon>
        <taxon>Spizellomycetales</taxon>
        <taxon>Spizellomycetaceae</taxon>
        <taxon>Spizellomyces</taxon>
    </lineage>
</organism>
<evidence type="ECO:0000256" key="3">
    <source>
        <dbReference type="ARBA" id="ARBA00022737"/>
    </source>
</evidence>
<dbReference type="EMBL" id="KQ257456">
    <property type="protein sequence ID" value="KND00384.1"/>
    <property type="molecule type" value="Genomic_DNA"/>
</dbReference>
<feature type="domain" description="RRM" evidence="8">
    <location>
        <begin position="97"/>
        <end position="168"/>
    </location>
</feature>
<feature type="compositionally biased region" description="Basic and acidic residues" evidence="7">
    <location>
        <begin position="163"/>
        <end position="178"/>
    </location>
</feature>
<dbReference type="SMART" id="SM00360">
    <property type="entry name" value="RRM"/>
    <property type="match status" value="2"/>
</dbReference>
<dbReference type="CDD" id="cd12339">
    <property type="entry name" value="RRM2_SRSF1_4_like"/>
    <property type="match status" value="1"/>
</dbReference>
<dbReference type="GO" id="GO:0005634">
    <property type="term" value="C:nucleus"/>
    <property type="evidence" value="ECO:0007669"/>
    <property type="project" value="UniProtKB-SubCell"/>
</dbReference>
<keyword evidence="4 6" id="KW-0694">RNA-binding</keyword>
<dbReference type="GeneID" id="27688140"/>
<dbReference type="InterPro" id="IPR035979">
    <property type="entry name" value="RBD_domain_sf"/>
</dbReference>
<dbReference type="GO" id="GO:0003729">
    <property type="term" value="F:mRNA binding"/>
    <property type="evidence" value="ECO:0007669"/>
    <property type="project" value="TreeGrafter"/>
</dbReference>
<dbReference type="InterPro" id="IPR012677">
    <property type="entry name" value="Nucleotide-bd_a/b_plait_sf"/>
</dbReference>
<dbReference type="GO" id="GO:0006397">
    <property type="term" value="P:mRNA processing"/>
    <property type="evidence" value="ECO:0007669"/>
    <property type="project" value="UniProtKB-KW"/>
</dbReference>
<dbReference type="GO" id="GO:0005737">
    <property type="term" value="C:cytoplasm"/>
    <property type="evidence" value="ECO:0007669"/>
    <property type="project" value="TreeGrafter"/>
</dbReference>
<keyword evidence="10" id="KW-1185">Reference proteome</keyword>
<dbReference type="VEuPathDB" id="FungiDB:SPPG_04708"/>
<accession>A0A0L0HHT8</accession>
<dbReference type="AlphaFoldDB" id="A0A0L0HHT8"/>
<dbReference type="OMA" id="CFADAFK"/>
<dbReference type="InterPro" id="IPR050374">
    <property type="entry name" value="RRT5_SRSF_SR"/>
</dbReference>
<feature type="region of interest" description="Disordered" evidence="7">
    <location>
        <begin position="160"/>
        <end position="202"/>
    </location>
</feature>
<keyword evidence="5" id="KW-0539">Nucleus</keyword>
<evidence type="ECO:0000256" key="5">
    <source>
        <dbReference type="ARBA" id="ARBA00023242"/>
    </source>
</evidence>
<dbReference type="OrthoDB" id="1099063at2759"/>
<evidence type="ECO:0000256" key="4">
    <source>
        <dbReference type="ARBA" id="ARBA00022884"/>
    </source>
</evidence>
<dbReference type="PANTHER" id="PTHR23003">
    <property type="entry name" value="RNA RECOGNITION MOTIF RRM DOMAIN CONTAINING PROTEIN"/>
    <property type="match status" value="1"/>
</dbReference>
<dbReference type="Pfam" id="PF00076">
    <property type="entry name" value="RRM_1"/>
    <property type="match status" value="2"/>
</dbReference>
<reference evidence="9 10" key="1">
    <citation type="submission" date="2009-08" db="EMBL/GenBank/DDBJ databases">
        <title>The Genome Sequence of Spizellomyces punctatus strain DAOM BR117.</title>
        <authorList>
            <consortium name="The Broad Institute Genome Sequencing Platform"/>
            <person name="Russ C."/>
            <person name="Cuomo C."/>
            <person name="Shea T."/>
            <person name="Young S.K."/>
            <person name="Zeng Q."/>
            <person name="Koehrsen M."/>
            <person name="Haas B."/>
            <person name="Borodovsky M."/>
            <person name="Guigo R."/>
            <person name="Alvarado L."/>
            <person name="Berlin A."/>
            <person name="Bochicchio J."/>
            <person name="Borenstein D."/>
            <person name="Chapman S."/>
            <person name="Chen Z."/>
            <person name="Engels R."/>
            <person name="Freedman E."/>
            <person name="Gellesch M."/>
            <person name="Goldberg J."/>
            <person name="Griggs A."/>
            <person name="Gujja S."/>
            <person name="Heiman D."/>
            <person name="Hepburn T."/>
            <person name="Howarth C."/>
            <person name="Jen D."/>
            <person name="Larson L."/>
            <person name="Lewis B."/>
            <person name="Mehta T."/>
            <person name="Park D."/>
            <person name="Pearson M."/>
            <person name="Roberts A."/>
            <person name="Saif S."/>
            <person name="Shenoy N."/>
            <person name="Sisk P."/>
            <person name="Stolte C."/>
            <person name="Sykes S."/>
            <person name="Thomson T."/>
            <person name="Walk T."/>
            <person name="White J."/>
            <person name="Yandava C."/>
            <person name="Burger G."/>
            <person name="Gray M.W."/>
            <person name="Holland P.W.H."/>
            <person name="King N."/>
            <person name="Lang F.B.F."/>
            <person name="Roger A.J."/>
            <person name="Ruiz-Trillo I."/>
            <person name="Lander E."/>
            <person name="Nusbaum C."/>
        </authorList>
    </citation>
    <scope>NUCLEOTIDE SEQUENCE [LARGE SCALE GENOMIC DNA]</scope>
    <source>
        <strain evidence="9 10">DAOM BR117</strain>
    </source>
</reference>
<dbReference type="InParanoid" id="A0A0L0HHT8"/>
<keyword evidence="3" id="KW-0677">Repeat</keyword>
<dbReference type="PANTHER" id="PTHR23003:SF62">
    <property type="entry name" value="SERINE_ARGININE (SR)-TYPE SHUTTLING MRNA BINDING PROTEIN NPL3"/>
    <property type="match status" value="1"/>
</dbReference>
<evidence type="ECO:0000256" key="2">
    <source>
        <dbReference type="ARBA" id="ARBA00022664"/>
    </source>
</evidence>
<dbReference type="STRING" id="645134.A0A0L0HHT8"/>
<evidence type="ECO:0000313" key="10">
    <source>
        <dbReference type="Proteomes" id="UP000053201"/>
    </source>
</evidence>
<evidence type="ECO:0000256" key="7">
    <source>
        <dbReference type="SAM" id="MobiDB-lite"/>
    </source>
</evidence>
<gene>
    <name evidence="9" type="ORF">SPPG_04708</name>
</gene>
<evidence type="ECO:0000256" key="6">
    <source>
        <dbReference type="PROSITE-ProRule" id="PRU00176"/>
    </source>
</evidence>
<dbReference type="Gene3D" id="3.30.70.330">
    <property type="match status" value="2"/>
</dbReference>
<dbReference type="SUPFAM" id="SSF54928">
    <property type="entry name" value="RNA-binding domain, RBD"/>
    <property type="match status" value="1"/>
</dbReference>
<protein>
    <recommendedName>
        <fullName evidence="8">RRM domain-containing protein</fullName>
    </recommendedName>
</protein>
<name>A0A0L0HHT8_SPIPD</name>
<comment type="subcellular location">
    <subcellularLocation>
        <location evidence="1">Nucleus</location>
    </subcellularLocation>
</comment>
<dbReference type="RefSeq" id="XP_016608423.1">
    <property type="nucleotide sequence ID" value="XM_016752939.1"/>
</dbReference>
<proteinExistence type="predicted"/>
<dbReference type="eggNOG" id="KOG0106">
    <property type="taxonomic scope" value="Eukaryota"/>
</dbReference>
<feature type="domain" description="RRM" evidence="8">
    <location>
        <begin position="4"/>
        <end position="74"/>
    </location>
</feature>
<sequence>MPYRRVYIGKLPNDVTQREVEKLVTEFGRVAEYRILSGYAFVEFENEQDARDCVKVLDGEKFHHARLIVEPAHTQADRRRRDQYVPTTTRRGGRSSHRIIVQNLPNRTSWQDLKDLMRKAGEVIYTDVSREGEGIVEFSNLSDMEEAMRMFQDYDYEGQTLSVKEERSGSPQRRSDRSSRRRSVSPRRRSPSPRRRSRSPRR</sequence>
<feature type="compositionally biased region" description="Basic residues" evidence="7">
    <location>
        <begin position="179"/>
        <end position="202"/>
    </location>
</feature>
<keyword evidence="2" id="KW-0507">mRNA processing</keyword>
<dbReference type="InterPro" id="IPR000504">
    <property type="entry name" value="RRM_dom"/>
</dbReference>
<evidence type="ECO:0000259" key="8">
    <source>
        <dbReference type="PROSITE" id="PS50102"/>
    </source>
</evidence>